<protein>
    <submittedName>
        <fullName evidence="3">Uncharacterized protein</fullName>
    </submittedName>
</protein>
<dbReference type="Proteomes" id="UP001239462">
    <property type="component" value="Unassembled WGS sequence"/>
</dbReference>
<keyword evidence="2" id="KW-0732">Signal</keyword>
<feature type="signal peptide" evidence="2">
    <location>
        <begin position="1"/>
        <end position="21"/>
    </location>
</feature>
<sequence length="369" mass="40623">MIRFRTCWLGLVLGLGGFVSADVLGDETPPAAQTELQEAESEAVSSRHLVIMIGLPGDQTHRERFTEAAEKLIVASNETLSVDAEHLTVLAGDDEMQQALSVSHEDVGVCSGETVEQTLRDLASRLKPIDSLWVVMIGHSHPQGVLSEFNVLGRDFSQQDFSKWAAPIECFEQVFVLTQPISGFWIKPLAKPGRILLTATEADLEFTATEMPYALADVLAGESDQALDDVDGDGNVSLLDLYLATSIEVTLRFRSIDRLQTEHAQLDDNGDGRGSEVQLAYLPPEPTDDDEDEDEDEESEEENVDEETDDPDLDSTEAEQPNEQSDQPTDSVASGDEVRPSLPRPELVTSRNLDGFRSRYVPLKRDVKP</sequence>
<reference evidence="3 4" key="1">
    <citation type="submission" date="2023-06" db="EMBL/GenBank/DDBJ databases">
        <title>Roseiconus lacunae JC819 isolated from Gulf of Mannar region, Tamil Nadu.</title>
        <authorList>
            <person name="Pk S."/>
            <person name="Ch S."/>
            <person name="Ch V.R."/>
        </authorList>
    </citation>
    <scope>NUCLEOTIDE SEQUENCE [LARGE SCALE GENOMIC DNA]</scope>
    <source>
        <strain evidence="3 4">JC819</strain>
    </source>
</reference>
<evidence type="ECO:0000256" key="2">
    <source>
        <dbReference type="SAM" id="SignalP"/>
    </source>
</evidence>
<evidence type="ECO:0000256" key="1">
    <source>
        <dbReference type="SAM" id="MobiDB-lite"/>
    </source>
</evidence>
<evidence type="ECO:0000313" key="4">
    <source>
        <dbReference type="Proteomes" id="UP001239462"/>
    </source>
</evidence>
<feature type="compositionally biased region" description="Polar residues" evidence="1">
    <location>
        <begin position="318"/>
        <end position="332"/>
    </location>
</feature>
<organism evidence="3 4">
    <name type="scientific">Roseiconus lacunae</name>
    <dbReference type="NCBI Taxonomy" id="2605694"/>
    <lineage>
        <taxon>Bacteria</taxon>
        <taxon>Pseudomonadati</taxon>
        <taxon>Planctomycetota</taxon>
        <taxon>Planctomycetia</taxon>
        <taxon>Pirellulales</taxon>
        <taxon>Pirellulaceae</taxon>
        <taxon>Roseiconus</taxon>
    </lineage>
</organism>
<comment type="caution">
    <text evidence="3">The sequence shown here is derived from an EMBL/GenBank/DDBJ whole genome shotgun (WGS) entry which is preliminary data.</text>
</comment>
<dbReference type="RefSeq" id="WP_289164539.1">
    <property type="nucleotide sequence ID" value="NZ_JASZZN010000011.1"/>
</dbReference>
<dbReference type="EMBL" id="JASZZN010000011">
    <property type="protein sequence ID" value="MDM4016995.1"/>
    <property type="molecule type" value="Genomic_DNA"/>
</dbReference>
<accession>A0ABT7PKH6</accession>
<gene>
    <name evidence="3" type="ORF">QTN89_16220</name>
</gene>
<feature type="compositionally biased region" description="Basic and acidic residues" evidence="1">
    <location>
        <begin position="264"/>
        <end position="274"/>
    </location>
</feature>
<keyword evidence="4" id="KW-1185">Reference proteome</keyword>
<evidence type="ECO:0000313" key="3">
    <source>
        <dbReference type="EMBL" id="MDM4016995.1"/>
    </source>
</evidence>
<dbReference type="PROSITE" id="PS00018">
    <property type="entry name" value="EF_HAND_1"/>
    <property type="match status" value="1"/>
</dbReference>
<dbReference type="InterPro" id="IPR018247">
    <property type="entry name" value="EF_Hand_1_Ca_BS"/>
</dbReference>
<feature type="chain" id="PRO_5046587633" evidence="2">
    <location>
        <begin position="22"/>
        <end position="369"/>
    </location>
</feature>
<name>A0ABT7PKH6_9BACT</name>
<proteinExistence type="predicted"/>
<feature type="region of interest" description="Disordered" evidence="1">
    <location>
        <begin position="264"/>
        <end position="369"/>
    </location>
</feature>
<feature type="compositionally biased region" description="Acidic residues" evidence="1">
    <location>
        <begin position="286"/>
        <end position="317"/>
    </location>
</feature>